<proteinExistence type="predicted"/>
<sequence>MNREIMTDEVEPVTFSVDGPDGSDEVEVPAGLLRLLAEEDDESMAQVVADIALMGFANRAHTLAHHGEEDASDELEAIEDATLDAFEERFGVTYGEATGHSH</sequence>
<reference evidence="2 3" key="1">
    <citation type="journal article" date="2019" name="Int. J. Syst. Evol. Microbiol.">
        <title>The Global Catalogue of Microorganisms (GCM) 10K type strain sequencing project: providing services to taxonomists for standard genome sequencing and annotation.</title>
        <authorList>
            <consortium name="The Broad Institute Genomics Platform"/>
            <consortium name="The Broad Institute Genome Sequencing Center for Infectious Disease"/>
            <person name="Wu L."/>
            <person name="Ma J."/>
        </authorList>
    </citation>
    <scope>NUCLEOTIDE SEQUENCE [LARGE SCALE GENOMIC DNA]</scope>
    <source>
        <strain evidence="2 3">JCM 16331</strain>
    </source>
</reference>
<keyword evidence="3" id="KW-1185">Reference proteome</keyword>
<dbReference type="AlphaFoldDB" id="A0A830GBC5"/>
<accession>A0A830GBC5</accession>
<dbReference type="Proteomes" id="UP000608850">
    <property type="component" value="Unassembled WGS sequence"/>
</dbReference>
<dbReference type="InterPro" id="IPR055967">
    <property type="entry name" value="DUF7545"/>
</dbReference>
<name>A0A830GBC5_9EURY</name>
<evidence type="ECO:0000313" key="3">
    <source>
        <dbReference type="Proteomes" id="UP000608850"/>
    </source>
</evidence>
<evidence type="ECO:0000256" key="1">
    <source>
        <dbReference type="SAM" id="MobiDB-lite"/>
    </source>
</evidence>
<evidence type="ECO:0000313" key="2">
    <source>
        <dbReference type="EMBL" id="GGN16438.1"/>
    </source>
</evidence>
<protein>
    <submittedName>
        <fullName evidence="2">Uncharacterized protein</fullName>
    </submittedName>
</protein>
<feature type="region of interest" description="Disordered" evidence="1">
    <location>
        <begin position="1"/>
        <end position="24"/>
    </location>
</feature>
<gene>
    <name evidence="2" type="ORF">GCM10009021_16320</name>
</gene>
<comment type="caution">
    <text evidence="2">The sequence shown here is derived from an EMBL/GenBank/DDBJ whole genome shotgun (WGS) entry which is preliminary data.</text>
</comment>
<dbReference type="Pfam" id="PF24411">
    <property type="entry name" value="DUF7545"/>
    <property type="match status" value="1"/>
</dbReference>
<dbReference type="EMBL" id="BMOQ01000004">
    <property type="protein sequence ID" value="GGN16438.1"/>
    <property type="molecule type" value="Genomic_DNA"/>
</dbReference>
<organism evidence="2 3">
    <name type="scientific">Halarchaeum nitratireducens</name>
    <dbReference type="NCBI Taxonomy" id="489913"/>
    <lineage>
        <taxon>Archaea</taxon>
        <taxon>Methanobacteriati</taxon>
        <taxon>Methanobacteriota</taxon>
        <taxon>Stenosarchaea group</taxon>
        <taxon>Halobacteria</taxon>
        <taxon>Halobacteriales</taxon>
        <taxon>Halobacteriaceae</taxon>
    </lineage>
</organism>